<dbReference type="PANTHER" id="PTHR15319">
    <property type="entry name" value="TATA BOX-BINDING PROTEIN ASSOCIATED FACTOR RNA POLYMERASE I SUBUNIT C"/>
    <property type="match status" value="1"/>
</dbReference>
<protein>
    <submittedName>
        <fullName evidence="1">Uncharacterized protein</fullName>
    </submittedName>
</protein>
<dbReference type="GO" id="GO:0001164">
    <property type="term" value="F:RNA polymerase I core promoter sequence-specific DNA binding"/>
    <property type="evidence" value="ECO:0007669"/>
    <property type="project" value="TreeGrafter"/>
</dbReference>
<name>A0AAE1MAF1_9FABA</name>
<comment type="caution">
    <text evidence="1">The sequence shown here is derived from an EMBL/GenBank/DDBJ whole genome shotgun (WGS) entry which is preliminary data.</text>
</comment>
<dbReference type="PANTHER" id="PTHR15319:SF1">
    <property type="entry name" value="TATA BOX-BINDING PROTEIN-ASSOCIATED FACTOR RNA POLYMERASE I SUBUNIT C"/>
    <property type="match status" value="1"/>
</dbReference>
<gene>
    <name evidence="1" type="ORF">QN277_007828</name>
</gene>
<accession>A0AAE1MAF1</accession>
<organism evidence="1 2">
    <name type="scientific">Acacia crassicarpa</name>
    <name type="common">northern wattle</name>
    <dbReference type="NCBI Taxonomy" id="499986"/>
    <lineage>
        <taxon>Eukaryota</taxon>
        <taxon>Viridiplantae</taxon>
        <taxon>Streptophyta</taxon>
        <taxon>Embryophyta</taxon>
        <taxon>Tracheophyta</taxon>
        <taxon>Spermatophyta</taxon>
        <taxon>Magnoliopsida</taxon>
        <taxon>eudicotyledons</taxon>
        <taxon>Gunneridae</taxon>
        <taxon>Pentapetalae</taxon>
        <taxon>rosids</taxon>
        <taxon>fabids</taxon>
        <taxon>Fabales</taxon>
        <taxon>Fabaceae</taxon>
        <taxon>Caesalpinioideae</taxon>
        <taxon>mimosoid clade</taxon>
        <taxon>Acacieae</taxon>
        <taxon>Acacia</taxon>
    </lineage>
</organism>
<proteinExistence type="predicted"/>
<dbReference type="AlphaFoldDB" id="A0AAE1MAF1"/>
<keyword evidence="2" id="KW-1185">Reference proteome</keyword>
<reference evidence="1" key="1">
    <citation type="submission" date="2023-10" db="EMBL/GenBank/DDBJ databases">
        <title>Chromosome-level genome of the transformable northern wattle, Acacia crassicarpa.</title>
        <authorList>
            <person name="Massaro I."/>
            <person name="Sinha N.R."/>
            <person name="Poethig S."/>
            <person name="Leichty A.R."/>
        </authorList>
    </citation>
    <scope>NUCLEOTIDE SEQUENCE</scope>
    <source>
        <strain evidence="1">Acra3RX</strain>
        <tissue evidence="1">Leaf</tissue>
    </source>
</reference>
<dbReference type="EMBL" id="JAWXYG010000012">
    <property type="protein sequence ID" value="KAK4258370.1"/>
    <property type="molecule type" value="Genomic_DNA"/>
</dbReference>
<evidence type="ECO:0000313" key="2">
    <source>
        <dbReference type="Proteomes" id="UP001293593"/>
    </source>
</evidence>
<dbReference type="InterPro" id="IPR038801">
    <property type="entry name" value="TAF1C"/>
</dbReference>
<dbReference type="Proteomes" id="UP001293593">
    <property type="component" value="Unassembled WGS sequence"/>
</dbReference>
<evidence type="ECO:0000313" key="1">
    <source>
        <dbReference type="EMBL" id="KAK4258370.1"/>
    </source>
</evidence>
<sequence length="897" mass="100276">MDFFEDWKSHIPVSPFHERLLVSDSDRSALGPLIFNPNPQTLTQLFSSSSLLIPPICAPQLSLPQFLATATPDAPILPSTASSIASQFGSQLQDDLPPAFRYNQLEILKYQNGAILFFPTGENLDQVGYLTLFFEDSHLRIKLDNNEAIFQVSCGASDHILRILVNSVVNRDECSLVGYLLVTTCYAVYWFSVEHDSHRNRPRVVLVGNKTLACSVVHACWSPHIFEESLVLLENGYLFLFDSGDGKAAPNFKGTGSQLKCPSPYSSKALVWVSCEFSWKPRIFIVATSEVVFLVDWTEDTHVVSCLLTVDLLHTHPQNEEFLALSRAGPDNLYFIVASNNFLLLCDVRKEMMPIIQWDHDLENATYINVLNLFQLRSHSRTDTFDSASKAGFCIILGSFFNESFNLFCYGSLLPSKEGSFASEFSKTSKTIYAWERPYELAISGHYCRCGSCLLKEEYAKENLPKWIDWRTKKEMILGFSILNNNLASKLCEQDKHGGFTLIRLMSSGKLELQRYQASWVTEKKSKNCNGLGVQLNGYLFSTTDEKYECSKSFTFLRSNYLNSHFRGNLTECLVEKIKGTNVRKKKSLDEEVHKALCEKLNACGVGFSKSSRTTIYFFNDVMPSASLYEVALRGLWAKLPLHILQLAFSKQSESCVGGKKKVSLEFLVVPPHNNLPPFFLRKPSPHSKKCSGKGQCQDVNSGKSKCNDDIVGPILPLAILVGLHKIGDGSSDLEDCSFSVETEIGLQCKEVMKVAGKISVSAIGSELFDDLAVSPGDRDPSTPKPFVLYHPNLFDCPVPDLLHGNFVDQYKIHHTLAFNAQENKTVPNEKSEAVGQGIVGDISPAESRSHASDGKFGPCDLKAYDVLKTQMSRWKKGFDSYKKICIQTKIQKAINK</sequence>
<dbReference type="GO" id="GO:0001650">
    <property type="term" value="C:fibrillar center"/>
    <property type="evidence" value="ECO:0007669"/>
    <property type="project" value="TreeGrafter"/>
</dbReference>